<evidence type="ECO:0000313" key="4">
    <source>
        <dbReference type="Proteomes" id="UP000434639"/>
    </source>
</evidence>
<dbReference type="PANTHER" id="PTHR30336">
    <property type="entry name" value="INNER MEMBRANE PROTEIN, PROBABLE PERMEASE"/>
    <property type="match status" value="1"/>
</dbReference>
<dbReference type="Gene3D" id="3.40.50.620">
    <property type="entry name" value="HUPs"/>
    <property type="match status" value="1"/>
</dbReference>
<dbReference type="Pfam" id="PF02698">
    <property type="entry name" value="DUF218"/>
    <property type="match status" value="1"/>
</dbReference>
<dbReference type="CDD" id="cd06259">
    <property type="entry name" value="YdcF-like"/>
    <property type="match status" value="1"/>
</dbReference>
<accession>A0A7X2V4E3</accession>
<keyword evidence="1" id="KW-0812">Transmembrane</keyword>
<dbReference type="EMBL" id="WMIB01000004">
    <property type="protein sequence ID" value="MTH53024.1"/>
    <property type="molecule type" value="Genomic_DNA"/>
</dbReference>
<dbReference type="AlphaFoldDB" id="A0A7X2V4E3"/>
<dbReference type="PANTHER" id="PTHR30336:SF4">
    <property type="entry name" value="ENVELOPE BIOGENESIS FACTOR ELYC"/>
    <property type="match status" value="1"/>
</dbReference>
<evidence type="ECO:0000313" key="3">
    <source>
        <dbReference type="EMBL" id="MTH53024.1"/>
    </source>
</evidence>
<feature type="domain" description="DUF218" evidence="2">
    <location>
        <begin position="42"/>
        <end position="182"/>
    </location>
</feature>
<gene>
    <name evidence="3" type="ORF">GKZ89_06335</name>
</gene>
<dbReference type="InterPro" id="IPR014729">
    <property type="entry name" value="Rossmann-like_a/b/a_fold"/>
</dbReference>
<dbReference type="GO" id="GO:0000270">
    <property type="term" value="P:peptidoglycan metabolic process"/>
    <property type="evidence" value="ECO:0007669"/>
    <property type="project" value="TreeGrafter"/>
</dbReference>
<dbReference type="InterPro" id="IPR051599">
    <property type="entry name" value="Cell_Envelope_Assoc"/>
</dbReference>
<keyword evidence="4" id="KW-1185">Reference proteome</keyword>
<comment type="caution">
    <text evidence="3">The sequence shown here is derived from an EMBL/GenBank/DDBJ whole genome shotgun (WGS) entry which is preliminary data.</text>
</comment>
<evidence type="ECO:0000256" key="1">
    <source>
        <dbReference type="SAM" id="Phobius"/>
    </source>
</evidence>
<sequence>MNKNRILIFAALILMAGGLIYLIYLHSKILSYAQAKPAAAADYLIVLGAKVNGDVPSLALQYRVDAAAEYLKRNKETIVIVSGGKGPGEAISEAEAMKRSLIVQGISSGRIIKEDQSASTYENIVFSKRLLPVKANSGIIVSSDFHLYRSIMMAESQNLSVTGLAAKTPEVILVKSYIREYLAVTKFYIER</sequence>
<dbReference type="Proteomes" id="UP000434639">
    <property type="component" value="Unassembled WGS sequence"/>
</dbReference>
<name>A0A7X2V4E3_9BACI</name>
<reference evidence="3 4" key="1">
    <citation type="journal article" date="2017" name="Int. J. Syst. Evol. Microbiol.">
        <title>Bacillus mangrovi sp. nov., isolated from a sediment sample from a mangrove forest.</title>
        <authorList>
            <person name="Gupta V."/>
            <person name="Singh P.K."/>
            <person name="Korpole S."/>
            <person name="Tanuku N.R.S."/>
            <person name="Pinnaka A.K."/>
        </authorList>
    </citation>
    <scope>NUCLEOTIDE SEQUENCE [LARGE SCALE GENOMIC DNA]</scope>
    <source>
        <strain evidence="3 4">KCTC 33872</strain>
    </source>
</reference>
<organism evidence="3 4">
    <name type="scientific">Metabacillus mangrovi</name>
    <dbReference type="NCBI Taxonomy" id="1491830"/>
    <lineage>
        <taxon>Bacteria</taxon>
        <taxon>Bacillati</taxon>
        <taxon>Bacillota</taxon>
        <taxon>Bacilli</taxon>
        <taxon>Bacillales</taxon>
        <taxon>Bacillaceae</taxon>
        <taxon>Metabacillus</taxon>
    </lineage>
</organism>
<evidence type="ECO:0000259" key="2">
    <source>
        <dbReference type="Pfam" id="PF02698"/>
    </source>
</evidence>
<dbReference type="GO" id="GO:0005886">
    <property type="term" value="C:plasma membrane"/>
    <property type="evidence" value="ECO:0007669"/>
    <property type="project" value="TreeGrafter"/>
</dbReference>
<dbReference type="GO" id="GO:0043164">
    <property type="term" value="P:Gram-negative-bacterium-type cell wall biogenesis"/>
    <property type="evidence" value="ECO:0007669"/>
    <property type="project" value="TreeGrafter"/>
</dbReference>
<dbReference type="InterPro" id="IPR003848">
    <property type="entry name" value="DUF218"/>
</dbReference>
<feature type="transmembrane region" description="Helical" evidence="1">
    <location>
        <begin position="6"/>
        <end position="24"/>
    </location>
</feature>
<dbReference type="OrthoDB" id="9782395at2"/>
<keyword evidence="1" id="KW-0472">Membrane</keyword>
<protein>
    <submittedName>
        <fullName evidence="3">YdcF family protein</fullName>
    </submittedName>
</protein>
<keyword evidence="1" id="KW-1133">Transmembrane helix</keyword>
<proteinExistence type="predicted"/>